<evidence type="ECO:0000313" key="2">
    <source>
        <dbReference type="EMBL" id="RYM10558.1"/>
    </source>
</evidence>
<feature type="domain" description="Methyltransferase" evidence="1">
    <location>
        <begin position="53"/>
        <end position="149"/>
    </location>
</feature>
<dbReference type="Proteomes" id="UP000291572">
    <property type="component" value="Unassembled WGS sequence"/>
</dbReference>
<accession>A0A8G2DXN8</accession>
<dbReference type="AlphaFoldDB" id="A0A8G2DXN8"/>
<organism evidence="2 3">
    <name type="scientific">Sphingobium cupriresistens</name>
    <dbReference type="NCBI Taxonomy" id="1132417"/>
    <lineage>
        <taxon>Bacteria</taxon>
        <taxon>Pseudomonadati</taxon>
        <taxon>Pseudomonadota</taxon>
        <taxon>Alphaproteobacteria</taxon>
        <taxon>Sphingomonadales</taxon>
        <taxon>Sphingomonadaceae</taxon>
        <taxon>Sphingobium</taxon>
    </lineage>
</organism>
<dbReference type="Pfam" id="PF13649">
    <property type="entry name" value="Methyltransf_25"/>
    <property type="match status" value="1"/>
</dbReference>
<keyword evidence="2" id="KW-0489">Methyltransferase</keyword>
<dbReference type="EMBL" id="SEOO01000017">
    <property type="protein sequence ID" value="RYM10558.1"/>
    <property type="molecule type" value="Genomic_DNA"/>
</dbReference>
<protein>
    <submittedName>
        <fullName evidence="2">Class I SAM-dependent methyltransferase</fullName>
    </submittedName>
</protein>
<dbReference type="CDD" id="cd02440">
    <property type="entry name" value="AdoMet_MTases"/>
    <property type="match status" value="1"/>
</dbReference>
<dbReference type="InterPro" id="IPR029063">
    <property type="entry name" value="SAM-dependent_MTases_sf"/>
</dbReference>
<dbReference type="PANTHER" id="PTHR43591">
    <property type="entry name" value="METHYLTRANSFERASE"/>
    <property type="match status" value="1"/>
</dbReference>
<dbReference type="Gene3D" id="3.40.50.150">
    <property type="entry name" value="Vaccinia Virus protein VP39"/>
    <property type="match status" value="1"/>
</dbReference>
<dbReference type="GO" id="GO:0008168">
    <property type="term" value="F:methyltransferase activity"/>
    <property type="evidence" value="ECO:0007669"/>
    <property type="project" value="UniProtKB-KW"/>
</dbReference>
<name>A0A8G2DXN8_9SPHN</name>
<reference evidence="2 3" key="1">
    <citation type="submission" date="2019-02" db="EMBL/GenBank/DDBJ databases">
        <authorList>
            <person name="Feng G."/>
        </authorList>
    </citation>
    <scope>NUCLEOTIDE SEQUENCE [LARGE SCALE GENOMIC DNA]</scope>
    <source>
        <strain evidence="2 3">CCTCC AB 2011146</strain>
    </source>
</reference>
<sequence length="289" mass="30660">MTRASDKGALTASDWAGASGDRWLANLDSLERMIEPIGAALLSHAGYRQVESVVDIGCGGGWTTRRIAGMVGPEGGVVGVDISPVLIGAARERARDEEIANIAFEVADAGSVMPAGAPFDRLFSRFGSMFFADPYAAFANLRRMLVNGGRLDIAVWAPPGENPWFTAMIDVLARHIELPPPVPRAPGPFALGETDYVRDLLGNANFDDVDIVAWEGIQYIGGPGNGTDEAASFTLESLHIGDLIKDLDPSQQAAVRDDLVRMFAGRETPEGVGLPSKALFVTAHAGRTA</sequence>
<dbReference type="PANTHER" id="PTHR43591:SF24">
    <property type="entry name" value="2-METHOXY-6-POLYPRENYL-1,4-BENZOQUINOL METHYLASE, MITOCHONDRIAL"/>
    <property type="match status" value="1"/>
</dbReference>
<proteinExistence type="predicted"/>
<keyword evidence="2" id="KW-0808">Transferase</keyword>
<evidence type="ECO:0000313" key="3">
    <source>
        <dbReference type="Proteomes" id="UP000291572"/>
    </source>
</evidence>
<dbReference type="OrthoDB" id="9777638at2"/>
<evidence type="ECO:0000259" key="1">
    <source>
        <dbReference type="Pfam" id="PF13649"/>
    </source>
</evidence>
<gene>
    <name evidence="2" type="ORF">EWH12_11485</name>
</gene>
<dbReference type="InterPro" id="IPR041698">
    <property type="entry name" value="Methyltransf_25"/>
</dbReference>
<dbReference type="SUPFAM" id="SSF53335">
    <property type="entry name" value="S-adenosyl-L-methionine-dependent methyltransferases"/>
    <property type="match status" value="1"/>
</dbReference>
<dbReference type="GO" id="GO:0032259">
    <property type="term" value="P:methylation"/>
    <property type="evidence" value="ECO:0007669"/>
    <property type="project" value="UniProtKB-KW"/>
</dbReference>
<comment type="caution">
    <text evidence="2">The sequence shown here is derived from an EMBL/GenBank/DDBJ whole genome shotgun (WGS) entry which is preliminary data.</text>
</comment>